<accession>A0AAV0AAE4</accession>
<evidence type="ECO:0000256" key="16">
    <source>
        <dbReference type="SAM" id="SignalP"/>
    </source>
</evidence>
<dbReference type="Pfam" id="PF00194">
    <property type="entry name" value="Carb_anhydrase"/>
    <property type="match status" value="1"/>
</dbReference>
<keyword evidence="7" id="KW-0479">Metal-binding</keyword>
<dbReference type="Gene3D" id="3.10.200.10">
    <property type="entry name" value="Alpha carbonic anhydrase"/>
    <property type="match status" value="1"/>
</dbReference>
<evidence type="ECO:0000256" key="2">
    <source>
        <dbReference type="ARBA" id="ARBA00004613"/>
    </source>
</evidence>
<evidence type="ECO:0000256" key="9">
    <source>
        <dbReference type="ARBA" id="ARBA00023157"/>
    </source>
</evidence>
<evidence type="ECO:0000256" key="8">
    <source>
        <dbReference type="ARBA" id="ARBA00022833"/>
    </source>
</evidence>
<dbReference type="InterPro" id="IPR023561">
    <property type="entry name" value="Carbonic_anhydrase_a-class"/>
</dbReference>
<feature type="domain" description="Alpha-carbonic anhydrase" evidence="17">
    <location>
        <begin position="19"/>
        <end position="276"/>
    </location>
</feature>
<protein>
    <recommendedName>
        <fullName evidence="5">Carbonic anhydrase 6</fullName>
        <ecNumber evidence="4">4.2.1.1</ecNumber>
    </recommendedName>
    <alternativeName>
        <fullName evidence="13">Carbonate dehydratase VI</fullName>
    </alternativeName>
    <alternativeName>
        <fullName evidence="14">Carbonic anhydrase VI</fullName>
    </alternativeName>
</protein>
<keyword evidence="8" id="KW-0862">Zinc</keyword>
<dbReference type="PANTHER" id="PTHR18952">
    <property type="entry name" value="CARBONIC ANHYDRASE"/>
    <property type="match status" value="1"/>
</dbReference>
<dbReference type="GO" id="GO:0008270">
    <property type="term" value="F:zinc ion binding"/>
    <property type="evidence" value="ECO:0007669"/>
    <property type="project" value="InterPro"/>
</dbReference>
<comment type="similarity">
    <text evidence="3">Belongs to the alpha-carbonic anhydrase family.</text>
</comment>
<evidence type="ECO:0000256" key="5">
    <source>
        <dbReference type="ARBA" id="ARBA00014200"/>
    </source>
</evidence>
<dbReference type="FunFam" id="3.10.200.10:FF:000003">
    <property type="entry name" value="Carbonic anhydrase 12"/>
    <property type="match status" value="1"/>
</dbReference>
<dbReference type="EMBL" id="CALSGD010001630">
    <property type="protein sequence ID" value="CAH7446554.1"/>
    <property type="molecule type" value="Genomic_DNA"/>
</dbReference>
<comment type="function">
    <text evidence="12">Reversible hydration of carbon dioxide. Its role in saliva is unknown.</text>
</comment>
<keyword evidence="6" id="KW-0964">Secreted</keyword>
<evidence type="ECO:0000259" key="17">
    <source>
        <dbReference type="PROSITE" id="PS51144"/>
    </source>
</evidence>
<dbReference type="SMART" id="SM01057">
    <property type="entry name" value="Carb_anhydrase"/>
    <property type="match status" value="1"/>
</dbReference>
<keyword evidence="19" id="KW-1185">Reference proteome</keyword>
<reference evidence="18" key="1">
    <citation type="submission" date="2022-06" db="EMBL/GenBank/DDBJ databases">
        <authorList>
            <person name="Andreotti S."/>
            <person name="Wyler E."/>
        </authorList>
    </citation>
    <scope>NUCLEOTIDE SEQUENCE</scope>
</reference>
<sequence length="324" mass="36767">MRVPVALVASFFLSIQAQQEWTYSGPGLVESDWPKDYPDCGGQKQSPINLQARLVRFNRSLKPLTLKGYEDDNLEFSMTNNGHTVQIALPPTMQITDSEGTVFRAIQMHLHWGGGFFELSGSEHTIDGIRRVIEAHFVHFNSKYGSYDEARNQSDGLAVVAVLMEIDEYAENTNYSPIISELLNIQYPGEITTLTNINIQDLFPGDTRHYFVYKGSLTTPPCTENVKWFVFQDSVKLSKAQVLKLENTIKNKNNETLHNIYRQTQPLNQRVVEANFPQFTDKCNSQHHPLHCCFCLRWISHGNGISKMRGSLLQLGCTFTNSLS</sequence>
<evidence type="ECO:0000256" key="15">
    <source>
        <dbReference type="ARBA" id="ARBA00048348"/>
    </source>
</evidence>
<evidence type="ECO:0000256" key="4">
    <source>
        <dbReference type="ARBA" id="ARBA00012925"/>
    </source>
</evidence>
<evidence type="ECO:0000256" key="14">
    <source>
        <dbReference type="ARBA" id="ARBA00032196"/>
    </source>
</evidence>
<proteinExistence type="inferred from homology"/>
<comment type="caution">
    <text evidence="18">The sequence shown here is derived from an EMBL/GenBank/DDBJ whole genome shotgun (WGS) entry which is preliminary data.</text>
</comment>
<evidence type="ECO:0000313" key="19">
    <source>
        <dbReference type="Proteomes" id="UP001152836"/>
    </source>
</evidence>
<evidence type="ECO:0000313" key="18">
    <source>
        <dbReference type="EMBL" id="CAH7446554.1"/>
    </source>
</evidence>
<dbReference type="GO" id="GO:0004089">
    <property type="term" value="F:carbonate dehydratase activity"/>
    <property type="evidence" value="ECO:0007669"/>
    <property type="project" value="UniProtKB-EC"/>
</dbReference>
<dbReference type="Proteomes" id="UP001152836">
    <property type="component" value="Unassembled WGS sequence"/>
</dbReference>
<feature type="signal peptide" evidence="16">
    <location>
        <begin position="1"/>
        <end position="17"/>
    </location>
</feature>
<dbReference type="InterPro" id="IPR036398">
    <property type="entry name" value="CA_dom_sf"/>
</dbReference>
<dbReference type="InterPro" id="IPR001148">
    <property type="entry name" value="CA_dom"/>
</dbReference>
<evidence type="ECO:0000256" key="1">
    <source>
        <dbReference type="ARBA" id="ARBA00001947"/>
    </source>
</evidence>
<organism evidence="18 19">
    <name type="scientific">Phodopus roborovskii</name>
    <name type="common">Roborovski's desert hamster</name>
    <name type="synonym">Cricetulus roborovskii</name>
    <dbReference type="NCBI Taxonomy" id="109678"/>
    <lineage>
        <taxon>Eukaryota</taxon>
        <taxon>Metazoa</taxon>
        <taxon>Chordata</taxon>
        <taxon>Craniata</taxon>
        <taxon>Vertebrata</taxon>
        <taxon>Euteleostomi</taxon>
        <taxon>Mammalia</taxon>
        <taxon>Eutheria</taxon>
        <taxon>Euarchontoglires</taxon>
        <taxon>Glires</taxon>
        <taxon>Rodentia</taxon>
        <taxon>Myomorpha</taxon>
        <taxon>Muroidea</taxon>
        <taxon>Cricetidae</taxon>
        <taxon>Cricetinae</taxon>
        <taxon>Phodopus</taxon>
    </lineage>
</organism>
<keyword evidence="16" id="KW-0732">Signal</keyword>
<evidence type="ECO:0000256" key="13">
    <source>
        <dbReference type="ARBA" id="ARBA00031549"/>
    </source>
</evidence>
<evidence type="ECO:0000256" key="12">
    <source>
        <dbReference type="ARBA" id="ARBA00025355"/>
    </source>
</evidence>
<comment type="catalytic activity">
    <reaction evidence="15">
        <text>hydrogencarbonate + H(+) = CO2 + H2O</text>
        <dbReference type="Rhea" id="RHEA:10748"/>
        <dbReference type="ChEBI" id="CHEBI:15377"/>
        <dbReference type="ChEBI" id="CHEBI:15378"/>
        <dbReference type="ChEBI" id="CHEBI:16526"/>
        <dbReference type="ChEBI" id="CHEBI:17544"/>
        <dbReference type="EC" id="4.2.1.1"/>
    </reaction>
</comment>
<evidence type="ECO:0000256" key="10">
    <source>
        <dbReference type="ARBA" id="ARBA00023180"/>
    </source>
</evidence>
<keyword evidence="11" id="KW-0456">Lyase</keyword>
<keyword evidence="9" id="KW-1015">Disulfide bond</keyword>
<evidence type="ECO:0000256" key="3">
    <source>
        <dbReference type="ARBA" id="ARBA00010718"/>
    </source>
</evidence>
<comment type="subcellular location">
    <subcellularLocation>
        <location evidence="2">Secreted</location>
    </subcellularLocation>
</comment>
<evidence type="ECO:0000256" key="11">
    <source>
        <dbReference type="ARBA" id="ARBA00023239"/>
    </source>
</evidence>
<dbReference type="EC" id="4.2.1.1" evidence="4"/>
<feature type="chain" id="PRO_5043381581" description="Carbonic anhydrase 6" evidence="16">
    <location>
        <begin position="18"/>
        <end position="324"/>
    </location>
</feature>
<evidence type="ECO:0000256" key="6">
    <source>
        <dbReference type="ARBA" id="ARBA00022525"/>
    </source>
</evidence>
<dbReference type="SUPFAM" id="SSF51069">
    <property type="entry name" value="Carbonic anhydrase"/>
    <property type="match status" value="1"/>
</dbReference>
<gene>
    <name evidence="18" type="primary">Ca6</name>
    <name evidence="18" type="ORF">PHOROB_LOCUS17261</name>
</gene>
<keyword evidence="10" id="KW-0325">Glycoprotein</keyword>
<evidence type="ECO:0000256" key="7">
    <source>
        <dbReference type="ARBA" id="ARBA00022723"/>
    </source>
</evidence>
<dbReference type="PROSITE" id="PS51144">
    <property type="entry name" value="ALPHA_CA_2"/>
    <property type="match status" value="1"/>
</dbReference>
<dbReference type="PANTHER" id="PTHR18952:SF110">
    <property type="entry name" value="CARBONIC ANHYDRASE 6"/>
    <property type="match status" value="1"/>
</dbReference>
<comment type="cofactor">
    <cofactor evidence="1">
        <name>Zn(2+)</name>
        <dbReference type="ChEBI" id="CHEBI:29105"/>
    </cofactor>
</comment>
<dbReference type="AlphaFoldDB" id="A0AAV0AAE4"/>
<dbReference type="GO" id="GO:0005615">
    <property type="term" value="C:extracellular space"/>
    <property type="evidence" value="ECO:0007669"/>
    <property type="project" value="TreeGrafter"/>
</dbReference>
<name>A0AAV0AAE4_PHORO</name>